<reference evidence="1 2" key="1">
    <citation type="submission" date="2024-07" db="EMBL/GenBank/DDBJ databases">
        <authorList>
            <person name="Akdeniz Z."/>
        </authorList>
    </citation>
    <scope>NUCLEOTIDE SEQUENCE [LARGE SCALE GENOMIC DNA]</scope>
</reference>
<proteinExistence type="predicted"/>
<name>A0ABP1GXG6_9EUKA</name>
<organism evidence="1 2">
    <name type="scientific">Hexamita inflata</name>
    <dbReference type="NCBI Taxonomy" id="28002"/>
    <lineage>
        <taxon>Eukaryota</taxon>
        <taxon>Metamonada</taxon>
        <taxon>Diplomonadida</taxon>
        <taxon>Hexamitidae</taxon>
        <taxon>Hexamitinae</taxon>
        <taxon>Hexamita</taxon>
    </lineage>
</organism>
<dbReference type="Proteomes" id="UP001642409">
    <property type="component" value="Unassembled WGS sequence"/>
</dbReference>
<dbReference type="EMBL" id="CAXDID020000009">
    <property type="protein sequence ID" value="CAL5978902.1"/>
    <property type="molecule type" value="Genomic_DNA"/>
</dbReference>
<comment type="caution">
    <text evidence="1">The sequence shown here is derived from an EMBL/GenBank/DDBJ whole genome shotgun (WGS) entry which is preliminary data.</text>
</comment>
<sequence>MYCKQYHLHPRFINCCFEPKKLSDNPKQLKLHVHLYKCRYNLVFSASCSHICRRNALFNLSCTDNNGWKIFSQIRIEKCRLSTRLRYIIISLSILIMKQNGEDFRTTNIIYNVSGSTRYFAVELTWNSLKFLKLETCQKWRMNHQQNRFVTICRSL</sequence>
<keyword evidence="2" id="KW-1185">Reference proteome</keyword>
<evidence type="ECO:0000313" key="2">
    <source>
        <dbReference type="Proteomes" id="UP001642409"/>
    </source>
</evidence>
<protein>
    <submittedName>
        <fullName evidence="1">Hypothetical_protein</fullName>
    </submittedName>
</protein>
<gene>
    <name evidence="1" type="ORF">HINF_LOCUS5049</name>
</gene>
<evidence type="ECO:0000313" key="1">
    <source>
        <dbReference type="EMBL" id="CAL5978902.1"/>
    </source>
</evidence>
<accession>A0ABP1GXG6</accession>